<feature type="region of interest" description="Disordered" evidence="2">
    <location>
        <begin position="1188"/>
        <end position="1255"/>
    </location>
</feature>
<dbReference type="PANTHER" id="PTHR23079">
    <property type="entry name" value="RNA-DEPENDENT RNA POLYMERASE"/>
    <property type="match status" value="1"/>
</dbReference>
<evidence type="ECO:0000256" key="2">
    <source>
        <dbReference type="SAM" id="MobiDB-lite"/>
    </source>
</evidence>
<keyword evidence="1" id="KW-0808">Transferase</keyword>
<comment type="catalytic activity">
    <reaction evidence="1">
        <text>RNA(n) + a ribonucleoside 5'-triphosphate = RNA(n+1) + diphosphate</text>
        <dbReference type="Rhea" id="RHEA:21248"/>
        <dbReference type="Rhea" id="RHEA-COMP:14527"/>
        <dbReference type="Rhea" id="RHEA-COMP:17342"/>
        <dbReference type="ChEBI" id="CHEBI:33019"/>
        <dbReference type="ChEBI" id="CHEBI:61557"/>
        <dbReference type="ChEBI" id="CHEBI:140395"/>
        <dbReference type="EC" id="2.7.7.48"/>
    </reaction>
</comment>
<reference evidence="4" key="1">
    <citation type="submission" date="2022-08" db="EMBL/GenBank/DDBJ databases">
        <authorList>
            <consortium name="DOE Joint Genome Institute"/>
            <person name="Min B."/>
            <person name="Riley R."/>
            <person name="Sierra-Patev S."/>
            <person name="Naranjo-Ortiz M."/>
            <person name="Looney B."/>
            <person name="Konkel Z."/>
            <person name="Slot J.C."/>
            <person name="Sakamoto Y."/>
            <person name="Steenwyk J.L."/>
            <person name="Rokas A."/>
            <person name="Carro J."/>
            <person name="Camarero S."/>
            <person name="Ferreira P."/>
            <person name="Molpeceres G."/>
            <person name="Ruiz-Duenas F.J."/>
            <person name="Serrano A."/>
            <person name="Henrissat B."/>
            <person name="Drula E."/>
            <person name="Hughes K.W."/>
            <person name="Mata J.L."/>
            <person name="Ishikawa N.K."/>
            <person name="Vargas-Isla R."/>
            <person name="Ushijima S."/>
            <person name="Smith C.A."/>
            <person name="Ahrendt S."/>
            <person name="Andreopoulos W."/>
            <person name="He G."/>
            <person name="Labutti K."/>
            <person name="Lipzen A."/>
            <person name="Ng V."/>
            <person name="Sandor L."/>
            <person name="Barry K."/>
            <person name="Martinez A.T."/>
            <person name="Xiao Y."/>
            <person name="Gibbons J.G."/>
            <person name="Terashima K."/>
            <person name="Hibbett D.S."/>
            <person name="Grigoriev I.V."/>
        </authorList>
    </citation>
    <scope>NUCLEOTIDE SEQUENCE</scope>
    <source>
        <strain evidence="4">TFB9207</strain>
    </source>
</reference>
<evidence type="ECO:0000256" key="1">
    <source>
        <dbReference type="RuleBase" id="RU363098"/>
    </source>
</evidence>
<dbReference type="GO" id="GO:0031380">
    <property type="term" value="C:nuclear RNA-directed RNA polymerase complex"/>
    <property type="evidence" value="ECO:0007669"/>
    <property type="project" value="TreeGrafter"/>
</dbReference>
<dbReference type="PANTHER" id="PTHR23079:SF55">
    <property type="entry name" value="RNA-DIRECTED RNA POLYMERASE"/>
    <property type="match status" value="1"/>
</dbReference>
<protein>
    <recommendedName>
        <fullName evidence="1">RNA-dependent RNA polymerase</fullName>
        <ecNumber evidence="1">2.7.7.48</ecNumber>
    </recommendedName>
</protein>
<dbReference type="EC" id="2.7.7.48" evidence="1"/>
<dbReference type="GO" id="GO:0003723">
    <property type="term" value="F:RNA binding"/>
    <property type="evidence" value="ECO:0007669"/>
    <property type="project" value="UniProtKB-KW"/>
</dbReference>
<comment type="similarity">
    <text evidence="1">Belongs to the RdRP family.</text>
</comment>
<keyword evidence="1" id="KW-0548">Nucleotidyltransferase</keyword>
<comment type="caution">
    <text evidence="4">The sequence shown here is derived from an EMBL/GenBank/DDBJ whole genome shotgun (WGS) entry which is preliminary data.</text>
</comment>
<keyword evidence="5" id="KW-1185">Reference proteome</keyword>
<name>A0AA38PJV6_9AGAR</name>
<proteinExistence type="inferred from homology"/>
<organism evidence="4 5">
    <name type="scientific">Lentinula raphanica</name>
    <dbReference type="NCBI Taxonomy" id="153919"/>
    <lineage>
        <taxon>Eukaryota</taxon>
        <taxon>Fungi</taxon>
        <taxon>Dikarya</taxon>
        <taxon>Basidiomycota</taxon>
        <taxon>Agaricomycotina</taxon>
        <taxon>Agaricomycetes</taxon>
        <taxon>Agaricomycetidae</taxon>
        <taxon>Agaricales</taxon>
        <taxon>Marasmiineae</taxon>
        <taxon>Omphalotaceae</taxon>
        <taxon>Lentinula</taxon>
    </lineage>
</organism>
<dbReference type="GO" id="GO:0003968">
    <property type="term" value="F:RNA-directed RNA polymerase activity"/>
    <property type="evidence" value="ECO:0007669"/>
    <property type="project" value="UniProtKB-KW"/>
</dbReference>
<evidence type="ECO:0000259" key="3">
    <source>
        <dbReference type="Pfam" id="PF05183"/>
    </source>
</evidence>
<keyword evidence="1" id="KW-0696">RNA-directed RNA polymerase</keyword>
<dbReference type="Pfam" id="PF05183">
    <property type="entry name" value="RdRP"/>
    <property type="match status" value="1"/>
</dbReference>
<accession>A0AA38PJV6</accession>
<gene>
    <name evidence="4" type="ORF">F5878DRAFT_683613</name>
</gene>
<dbReference type="Proteomes" id="UP001163846">
    <property type="component" value="Unassembled WGS sequence"/>
</dbReference>
<dbReference type="InterPro" id="IPR007855">
    <property type="entry name" value="RDRP"/>
</dbReference>
<dbReference type="GO" id="GO:0030422">
    <property type="term" value="P:siRNA processing"/>
    <property type="evidence" value="ECO:0007669"/>
    <property type="project" value="TreeGrafter"/>
</dbReference>
<dbReference type="AlphaFoldDB" id="A0AA38PJV6"/>
<evidence type="ECO:0000313" key="5">
    <source>
        <dbReference type="Proteomes" id="UP001163846"/>
    </source>
</evidence>
<dbReference type="InterPro" id="IPR057596">
    <property type="entry name" value="RDRP_core"/>
</dbReference>
<keyword evidence="1" id="KW-0694">RNA-binding</keyword>
<evidence type="ECO:0000313" key="4">
    <source>
        <dbReference type="EMBL" id="KAJ3844046.1"/>
    </source>
</evidence>
<sequence length="1255" mass="142937">MEIYMTNIDTSLSKYDLTRHLAKIFHGPGYHLPGQELINFEVNLSPRTEGTGRWFLTLPNIPIAAQFLEDYGERDDGYLPDKECIVGGQAIEFVESYHEPRPEIVDKITRLPFQDPSHAENEEQRQARLQANSVSFVAVQFGWLDRDGVNSIEWEHTCTHAAGQLSFSSHTKGPPEILVKIPNGLNTAIIRFPLASVRYVSTHVYPDPTHRGNKEQVIYLTLWHFPSFEVRNQSTSRRASNERVSFLPLPGHETVAPFVSDMMRLVCTSESDLRVFRELYRLAQIRPMKSPISREPEEIERRNIYEAKTIDRVKAFSQSLAWKVAFQVDSLIQRRHGSDHTADVLRHFATRVQRWYTNDAEADEYDSIEHCFTVATKSYAKRVEEEKSSNPPSTTQDLNTFTSYHVSVTPTSYLLEGPFSERSNRVIRWFDPSQHDLFLKVRFVDEDDSKYRHDRNIDGKSYIRNRIGSVLSNGLTIAGRKFMFLAYTQSSLKDHTVWFYKHAGDSVFMDSTAIIQKIAKFQEPEIRRCPALYGARISQAFTATEAPVTEVEEVIIMDDKLTADKQYNFTDGVGTMSREFAAQVWNELKTTSKRTRNRTDSVIPCFQIRYGGSKGMLSIDYKLKGNVICIRKSMTKFASMSTREIEVAQFFDRPLRLKLNRPLIMILEDLGVPYEAFKDLQDKAIAQTLKATESLVTAARLLENFGLGNSFRLTSILLGLSRLGVDNLIQVEPFHQSMLNYAVHHILRELKHHTRIPVEGAWNLVGVADEHGYLQEGEIFAAIKQPNGPVQYLEGECLVTRSPVIHPGDCQIARAIGPPPPKSCFDHEPLINTVVFPIKGSRPMPSMLGGGDLDGDTYNIIPFNVHPQLRPDFVEEPASYTRPKKKLLDQDCKLEDVAEFIVEYVNSDLVGLIATRWLLIADQNVHGVLDNDCLKLARLHSDAVDYPKTGKPVDFDEVPKPHFFQRPDWSAPETVSSISSSYYKSTRAIGRLYRDISLPPVESTISISLSQQRKTRSGKPSKPVVDNSIFDTLVDDDDLHLLLQGSLVYYDIDIHNIGQETRNDVSQRFQDFIMNFEGIATTYTLSSATSALAEEEIILGTIAAKTPHLKGRNEKMARLRDHTQTLVKDIRNVLTDEQDLKTTCERAWSAWDLSRKQTAQAKFGARSFQYIALGLLFDAIKELEEDHVDEGGETQNRLKRKSTSGDTSNQKRSRYITTQEDEDEECFEETDMTEDIDMPGYDSESEESLEEDYMY</sequence>
<feature type="compositionally biased region" description="Acidic residues" evidence="2">
    <location>
        <begin position="1219"/>
        <end position="1255"/>
    </location>
</feature>
<dbReference type="EMBL" id="MU805961">
    <property type="protein sequence ID" value="KAJ3844046.1"/>
    <property type="molecule type" value="Genomic_DNA"/>
</dbReference>
<feature type="domain" description="RDRP core" evidence="3">
    <location>
        <begin position="408"/>
        <end position="996"/>
    </location>
</feature>